<dbReference type="Proteomes" id="UP000187609">
    <property type="component" value="Unassembled WGS sequence"/>
</dbReference>
<name>A0A1J6J4V1_NICAT</name>
<organism evidence="2 3">
    <name type="scientific">Nicotiana attenuata</name>
    <name type="common">Coyote tobacco</name>
    <dbReference type="NCBI Taxonomy" id="49451"/>
    <lineage>
        <taxon>Eukaryota</taxon>
        <taxon>Viridiplantae</taxon>
        <taxon>Streptophyta</taxon>
        <taxon>Embryophyta</taxon>
        <taxon>Tracheophyta</taxon>
        <taxon>Spermatophyta</taxon>
        <taxon>Magnoliopsida</taxon>
        <taxon>eudicotyledons</taxon>
        <taxon>Gunneridae</taxon>
        <taxon>Pentapetalae</taxon>
        <taxon>asterids</taxon>
        <taxon>lamiids</taxon>
        <taxon>Solanales</taxon>
        <taxon>Solanaceae</taxon>
        <taxon>Nicotianoideae</taxon>
        <taxon>Nicotianeae</taxon>
        <taxon>Nicotiana</taxon>
    </lineage>
</organism>
<dbReference type="Gene3D" id="3.60.10.10">
    <property type="entry name" value="Endonuclease/exonuclease/phosphatase"/>
    <property type="match status" value="1"/>
</dbReference>
<comment type="caution">
    <text evidence="2">The sequence shown here is derived from an EMBL/GenBank/DDBJ whole genome shotgun (WGS) entry which is preliminary data.</text>
</comment>
<feature type="region of interest" description="Disordered" evidence="1">
    <location>
        <begin position="1"/>
        <end position="29"/>
    </location>
</feature>
<dbReference type="Gramene" id="OIT04903">
    <property type="protein sequence ID" value="OIT04903"/>
    <property type="gene ID" value="A4A49_31371"/>
</dbReference>
<proteinExistence type="predicted"/>
<evidence type="ECO:0000313" key="3">
    <source>
        <dbReference type="Proteomes" id="UP000187609"/>
    </source>
</evidence>
<dbReference type="EMBL" id="MJEQ01037185">
    <property type="protein sequence ID" value="OIT04903.1"/>
    <property type="molecule type" value="Genomic_DNA"/>
</dbReference>
<dbReference type="SUPFAM" id="SSF56219">
    <property type="entry name" value="DNase I-like"/>
    <property type="match status" value="1"/>
</dbReference>
<dbReference type="AlphaFoldDB" id="A0A1J6J4V1"/>
<protein>
    <recommendedName>
        <fullName evidence="4">DUF4283 domain-containing protein</fullName>
    </recommendedName>
</protein>
<dbReference type="InterPro" id="IPR036691">
    <property type="entry name" value="Endo/exonu/phosph_ase_sf"/>
</dbReference>
<gene>
    <name evidence="2" type="ORF">A4A49_31371</name>
</gene>
<accession>A0A1J6J4V1</accession>
<evidence type="ECO:0008006" key="4">
    <source>
        <dbReference type="Google" id="ProtNLM"/>
    </source>
</evidence>
<reference evidence="2" key="1">
    <citation type="submission" date="2016-11" db="EMBL/GenBank/DDBJ databases">
        <title>The genome of Nicotiana attenuata.</title>
        <authorList>
            <person name="Xu S."/>
            <person name="Brockmoeller T."/>
            <person name="Gaquerel E."/>
            <person name="Navarro A."/>
            <person name="Kuhl H."/>
            <person name="Gase K."/>
            <person name="Ling Z."/>
            <person name="Zhou W."/>
            <person name="Kreitzer C."/>
            <person name="Stanke M."/>
            <person name="Tang H."/>
            <person name="Lyons E."/>
            <person name="Pandey P."/>
            <person name="Pandey S.P."/>
            <person name="Timmermann B."/>
            <person name="Baldwin I.T."/>
        </authorList>
    </citation>
    <scope>NUCLEOTIDE SEQUENCE [LARGE SCALE GENOMIC DNA]</scope>
    <source>
        <strain evidence="2">UT</strain>
    </source>
</reference>
<evidence type="ECO:0000256" key="1">
    <source>
        <dbReference type="SAM" id="MobiDB-lite"/>
    </source>
</evidence>
<evidence type="ECO:0000313" key="2">
    <source>
        <dbReference type="EMBL" id="OIT04903.1"/>
    </source>
</evidence>
<dbReference type="PANTHER" id="PTHR33710:SF54">
    <property type="entry name" value="NON-LTR RETROELEMENT REVERSE TRANSCRIPTASE"/>
    <property type="match status" value="1"/>
</dbReference>
<keyword evidence="3" id="KW-1185">Reference proteome</keyword>
<sequence length="331" mass="36963">MHLPKQQANQSSAGTSTQYTAPNKSSGITHATHTVSQNANANTVMKDSVVQNLVSQSHSPHVSLVDKEVQGGIEKSQEKLIGNQEGVPSGVGIPHVLHECANAQLVDHRLDCVPPATTVPSSKIQHVHQSSDEVKHCEVISFEEELPTQEDDQHQAASNINDKIRVFWDKEFTAKVLDHDEQQLSLEMTHAENGKIFHLTVIYAKCKSVLRRTLWEVIRHKSSRCNVPWCVIGDFNVIALVEEKIGGIPYQMSKIIEFLSMIEDCGLVDLGFYGPKYTWSNGRGTCCIVWKRLDKGLVNDRWLEMFPAATVSHLASTGSDHYPFLLELHIR</sequence>
<dbReference type="PANTHER" id="PTHR33710">
    <property type="entry name" value="BNAC02G09200D PROTEIN"/>
    <property type="match status" value="1"/>
</dbReference>